<keyword evidence="1" id="KW-0812">Transmembrane</keyword>
<keyword evidence="1" id="KW-1133">Transmembrane helix</keyword>
<keyword evidence="1" id="KW-0472">Membrane</keyword>
<feature type="chain" id="PRO_5039511032" evidence="2">
    <location>
        <begin position="41"/>
        <end position="429"/>
    </location>
</feature>
<evidence type="ECO:0000313" key="4">
    <source>
        <dbReference type="Proteomes" id="UP000467105"/>
    </source>
</evidence>
<reference evidence="3 4" key="1">
    <citation type="journal article" date="2019" name="Emerg. Microbes Infect.">
        <title>Comprehensive subspecies identification of 175 nontuberculous mycobacteria species based on 7547 genomic profiles.</title>
        <authorList>
            <person name="Matsumoto Y."/>
            <person name="Kinjo T."/>
            <person name="Motooka D."/>
            <person name="Nabeya D."/>
            <person name="Jung N."/>
            <person name="Uechi K."/>
            <person name="Horii T."/>
            <person name="Iida T."/>
            <person name="Fujita J."/>
            <person name="Nakamura S."/>
        </authorList>
    </citation>
    <scope>NUCLEOTIDE SEQUENCE [LARGE SCALE GENOMIC DNA]</scope>
    <source>
        <strain evidence="3 4">JCM 14742</strain>
    </source>
</reference>
<accession>A0A7I7YVR3</accession>
<evidence type="ECO:0000256" key="2">
    <source>
        <dbReference type="SAM" id="SignalP"/>
    </source>
</evidence>
<feature type="signal peptide" evidence="2">
    <location>
        <begin position="1"/>
        <end position="40"/>
    </location>
</feature>
<dbReference type="EMBL" id="AP022614">
    <property type="protein sequence ID" value="BBZ44831.1"/>
    <property type="molecule type" value="Genomic_DNA"/>
</dbReference>
<proteinExistence type="predicted"/>
<evidence type="ECO:0000313" key="3">
    <source>
        <dbReference type="EMBL" id="BBZ44831.1"/>
    </source>
</evidence>
<name>A0A7I7YVR3_9MYCO</name>
<keyword evidence="2" id="KW-0732">Signal</keyword>
<sequence>MAWVTLKRYRLSALIGQGRTRRVVVAAAAAVALAPFSALATTTVVAQAAPCAGAGQNPMSCEHCLFYVNLYHTSNVCFSEPVRQAPRTTEPLPEPVRLPEALPPAPPPPNAAPVPIPSINPLAPGTPRNASLVIPPKGLEASPQAVAAARAAPAARVDPNRVDPVLQQVDFNHQVQNVVNAHADNVDVVKAGSAELARPRHWDYVDYDEYRRPSLYNPLGEAMTFCYFYDGAEREAYVPAGGRIVLDAAAVGLVPFTAVGDSHVASGSFYGGAWIPPDGFDGPPPPGYNPPPPPPVYQHVYAYVLADNQTVDVGRVQVVGRDDSQPTGSQETFLLDDSTLAWGQVNDSDGSAQITVTKTQPLPGVGPTDNGTFLVALAAHDEHAQPAEPARPAQPWWPQALGYGLLGLGAAFVAWIVNRRQKTADPTRP</sequence>
<dbReference type="AlphaFoldDB" id="A0A7I7YVR3"/>
<evidence type="ECO:0000256" key="1">
    <source>
        <dbReference type="SAM" id="Phobius"/>
    </source>
</evidence>
<organism evidence="3 4">
    <name type="scientific">Mycobacterium parmense</name>
    <dbReference type="NCBI Taxonomy" id="185642"/>
    <lineage>
        <taxon>Bacteria</taxon>
        <taxon>Bacillati</taxon>
        <taxon>Actinomycetota</taxon>
        <taxon>Actinomycetes</taxon>
        <taxon>Mycobacteriales</taxon>
        <taxon>Mycobacteriaceae</taxon>
        <taxon>Mycobacterium</taxon>
        <taxon>Mycobacterium simiae complex</taxon>
    </lineage>
</organism>
<protein>
    <submittedName>
        <fullName evidence="3">Uncharacterized protein</fullName>
    </submittedName>
</protein>
<dbReference type="Proteomes" id="UP000467105">
    <property type="component" value="Chromosome"/>
</dbReference>
<gene>
    <name evidence="3" type="ORF">MPRM_21120</name>
</gene>
<feature type="transmembrane region" description="Helical" evidence="1">
    <location>
        <begin position="396"/>
        <end position="418"/>
    </location>
</feature>
<keyword evidence="4" id="KW-1185">Reference proteome</keyword>